<dbReference type="AlphaFoldDB" id="A0A1M6TQG9"/>
<dbReference type="RefSeq" id="WP_154071347.1">
    <property type="nucleotide sequence ID" value="NZ_LT670844.1"/>
</dbReference>
<proteinExistence type="predicted"/>
<accession>A0A1M6TQG9</accession>
<organism evidence="1 2">
    <name type="scientific">Bradyrhizobium lablabi</name>
    <dbReference type="NCBI Taxonomy" id="722472"/>
    <lineage>
        <taxon>Bacteria</taxon>
        <taxon>Pseudomonadati</taxon>
        <taxon>Pseudomonadota</taxon>
        <taxon>Alphaproteobacteria</taxon>
        <taxon>Hyphomicrobiales</taxon>
        <taxon>Nitrobacteraceae</taxon>
        <taxon>Bradyrhizobium</taxon>
    </lineage>
</organism>
<dbReference type="EMBL" id="LT670844">
    <property type="protein sequence ID" value="SHK59187.1"/>
    <property type="molecule type" value="Genomic_DNA"/>
</dbReference>
<reference evidence="1 2" key="1">
    <citation type="submission" date="2016-11" db="EMBL/GenBank/DDBJ databases">
        <authorList>
            <person name="Jaros S."/>
            <person name="Januszkiewicz K."/>
            <person name="Wedrychowicz H."/>
        </authorList>
    </citation>
    <scope>NUCLEOTIDE SEQUENCE [LARGE SCALE GENOMIC DNA]</scope>
    <source>
        <strain evidence="1 2">GAS499</strain>
    </source>
</reference>
<dbReference type="Proteomes" id="UP000189935">
    <property type="component" value="Chromosome I"/>
</dbReference>
<gene>
    <name evidence="1" type="ORF">SAMN05444159_3663</name>
</gene>
<evidence type="ECO:0000313" key="1">
    <source>
        <dbReference type="EMBL" id="SHK59187.1"/>
    </source>
</evidence>
<evidence type="ECO:0000313" key="2">
    <source>
        <dbReference type="Proteomes" id="UP000189935"/>
    </source>
</evidence>
<sequence length="73" mass="8472">MGKTVGVFRENEVKRLSRGDREKLKRQAIKQLQTSREIRALMKSNPKPFATIPEANKILRKKLTPVLKRMPKS</sequence>
<protein>
    <submittedName>
        <fullName evidence="1">Uncharacterized protein</fullName>
    </submittedName>
</protein>
<name>A0A1M6TQG9_9BRAD</name>